<dbReference type="EMBL" id="JAHKNI010000031">
    <property type="protein sequence ID" value="MBU3068133.1"/>
    <property type="molecule type" value="Genomic_DNA"/>
</dbReference>
<protein>
    <submittedName>
        <fullName evidence="2">Lipase family protein</fullName>
    </submittedName>
</protein>
<dbReference type="Pfam" id="PF03583">
    <property type="entry name" value="LIP"/>
    <property type="match status" value="1"/>
</dbReference>
<dbReference type="InterPro" id="IPR029058">
    <property type="entry name" value="AB_hydrolase_fold"/>
</dbReference>
<evidence type="ECO:0000256" key="1">
    <source>
        <dbReference type="SAM" id="SignalP"/>
    </source>
</evidence>
<evidence type="ECO:0000313" key="3">
    <source>
        <dbReference type="Proteomes" id="UP000733379"/>
    </source>
</evidence>
<dbReference type="PIRSF" id="PIRSF029171">
    <property type="entry name" value="Esterase_LipA"/>
    <property type="match status" value="1"/>
</dbReference>
<sequence length="390" mass="40055">MRLTGGWGRTILAGALALAAAATPVIAEAAPTTGTPGSVIGVDPKPAGFHGLSGGSVIDYWMTGSDGAPRRASGALFVPPGRAPAGGWPIMAYDHGTSGLGSGCGGMSAPGPMAGENSAQDQLLQYFVSKGFAVVAPDYLGLGRFDTGPHPYLERRTEATSTIDLVRAARAANSALSRTWVVTGTSQGGQAALGAGHLQRTYAPDLDFRGTITIDPESDLEAVLPAGGPWVSEVPGVGGDATTAFIAMTLVGLRETHPEANVDSYLSPRGREVLDSAGALCLPGIVKQVRGASIGDLLSRQLTTPSFQAALDSYMAVPTSGYNAPILLLTNVTDNVIPPPFHAALAAQFVANGVDFRAVVGKGKHCELNPQMYAAMDAFVARVHATPTRP</sequence>
<dbReference type="Gene3D" id="3.40.50.1820">
    <property type="entry name" value="alpha/beta hydrolase"/>
    <property type="match status" value="1"/>
</dbReference>
<dbReference type="Gene3D" id="1.10.260.130">
    <property type="match status" value="1"/>
</dbReference>
<keyword evidence="3" id="KW-1185">Reference proteome</keyword>
<comment type="caution">
    <text evidence="2">The sequence shown here is derived from an EMBL/GenBank/DDBJ whole genome shotgun (WGS) entry which is preliminary data.</text>
</comment>
<dbReference type="PANTHER" id="PTHR34853:SF1">
    <property type="entry name" value="LIPASE 5"/>
    <property type="match status" value="1"/>
</dbReference>
<proteinExistence type="predicted"/>
<dbReference type="PANTHER" id="PTHR34853">
    <property type="match status" value="1"/>
</dbReference>
<gene>
    <name evidence="2" type="ORF">KO481_42285</name>
</gene>
<feature type="signal peptide" evidence="1">
    <location>
        <begin position="1"/>
        <end position="29"/>
    </location>
</feature>
<dbReference type="RefSeq" id="WP_215924346.1">
    <property type="nucleotide sequence ID" value="NZ_JAHKNI010000031.1"/>
</dbReference>
<feature type="chain" id="PRO_5045403518" evidence="1">
    <location>
        <begin position="30"/>
        <end position="390"/>
    </location>
</feature>
<evidence type="ECO:0000313" key="2">
    <source>
        <dbReference type="EMBL" id="MBU3068133.1"/>
    </source>
</evidence>
<keyword evidence="1" id="KW-0732">Signal</keyword>
<name>A0ABS6BCW2_9NOCA</name>
<dbReference type="InterPro" id="IPR005152">
    <property type="entry name" value="Lipase_secreted"/>
</dbReference>
<reference evidence="2 3" key="1">
    <citation type="submission" date="2021-06" db="EMBL/GenBank/DDBJ databases">
        <title>Actinomycetes sequencing.</title>
        <authorList>
            <person name="Shan Q."/>
        </authorList>
    </citation>
    <scope>NUCLEOTIDE SEQUENCE [LARGE SCALE GENOMIC DNA]</scope>
    <source>
        <strain evidence="2 3">NEAU-G5</strain>
    </source>
</reference>
<dbReference type="SUPFAM" id="SSF53474">
    <property type="entry name" value="alpha/beta-Hydrolases"/>
    <property type="match status" value="1"/>
</dbReference>
<dbReference type="Proteomes" id="UP000733379">
    <property type="component" value="Unassembled WGS sequence"/>
</dbReference>
<accession>A0ABS6BCW2</accession>
<organism evidence="2 3">
    <name type="scientific">Nocardia albiluteola</name>
    <dbReference type="NCBI Taxonomy" id="2842303"/>
    <lineage>
        <taxon>Bacteria</taxon>
        <taxon>Bacillati</taxon>
        <taxon>Actinomycetota</taxon>
        <taxon>Actinomycetes</taxon>
        <taxon>Mycobacteriales</taxon>
        <taxon>Nocardiaceae</taxon>
        <taxon>Nocardia</taxon>
    </lineage>
</organism>